<dbReference type="AlphaFoldDB" id="A0A4Y9ER82"/>
<organism evidence="1 2">
    <name type="scientific">Glacieibacterium arshaanense</name>
    <dbReference type="NCBI Taxonomy" id="2511025"/>
    <lineage>
        <taxon>Bacteria</taxon>
        <taxon>Pseudomonadati</taxon>
        <taxon>Pseudomonadota</taxon>
        <taxon>Alphaproteobacteria</taxon>
        <taxon>Sphingomonadales</taxon>
        <taxon>Sphingosinicellaceae</taxon>
        <taxon>Glacieibacterium</taxon>
    </lineage>
</organism>
<dbReference type="SUPFAM" id="SSF48695">
    <property type="entry name" value="Multiheme cytochromes"/>
    <property type="match status" value="1"/>
</dbReference>
<evidence type="ECO:0000313" key="1">
    <source>
        <dbReference type="EMBL" id="TFU05713.1"/>
    </source>
</evidence>
<dbReference type="InterPro" id="IPR036280">
    <property type="entry name" value="Multihaem_cyt_sf"/>
</dbReference>
<protein>
    <recommendedName>
        <fullName evidence="3">Cytochrome c domain-containing protein</fullName>
    </recommendedName>
</protein>
<dbReference type="NCBIfam" id="TIGR03806">
    <property type="entry name" value="chp_HNE_0200"/>
    <property type="match status" value="1"/>
</dbReference>
<proteinExistence type="predicted"/>
<name>A0A4Y9ER82_9SPHN</name>
<evidence type="ECO:0008006" key="3">
    <source>
        <dbReference type="Google" id="ProtNLM"/>
    </source>
</evidence>
<evidence type="ECO:0000313" key="2">
    <source>
        <dbReference type="Proteomes" id="UP000297737"/>
    </source>
</evidence>
<comment type="caution">
    <text evidence="1">The sequence shown here is derived from an EMBL/GenBank/DDBJ whole genome shotgun (WGS) entry which is preliminary data.</text>
</comment>
<dbReference type="Proteomes" id="UP000297737">
    <property type="component" value="Unassembled WGS sequence"/>
</dbReference>
<gene>
    <name evidence="1" type="ORF">EUV02_01395</name>
</gene>
<dbReference type="RefSeq" id="WP_135244438.1">
    <property type="nucleotide sequence ID" value="NZ_SIHO01000001.1"/>
</dbReference>
<reference evidence="1 2" key="1">
    <citation type="submission" date="2019-02" db="EMBL/GenBank/DDBJ databases">
        <title>Polymorphobacter sp. isolated from the lake at the Tibet of China.</title>
        <authorList>
            <person name="Li A."/>
        </authorList>
    </citation>
    <scope>NUCLEOTIDE SEQUENCE [LARGE SCALE GENOMIC DNA]</scope>
    <source>
        <strain evidence="1 2">DJ1R-1</strain>
    </source>
</reference>
<dbReference type="EMBL" id="SIHO01000001">
    <property type="protein sequence ID" value="TFU05713.1"/>
    <property type="molecule type" value="Genomic_DNA"/>
</dbReference>
<accession>A0A4Y9ER82</accession>
<sequence>MLLLAACGSDEGVEFHPEDNPQKLSDWGILQMSGDRVRPAPDSFAYTLQTPLFSDYAGKLRTVWIPKGKRATYTTSGPLDFPVGTIVSKTFFYRKSASGLGRGDRYFTPASAAELDLRGVRIMETRLLVRREAGWVGLPYVWNAEQTEATLRRTGAIEDITLDDIAAEPVKLTYQVPNANQCAQCHEVNHTTKVMQPIGLTAAHLNHVGFGGAPAQLQRLVSRHMLDQAPADAPRSVNWRDTSASLDVRARSYLDINCAHCHNSKGAADTTGLSLEPGVTDAALWGVCKTPVAAGQGSGDRIYDVVPGKPDASILLYRMESADPAKMMPELGRSVADREGVALIRQWIREMPGACAG</sequence>
<keyword evidence="2" id="KW-1185">Reference proteome</keyword>
<dbReference type="InterPro" id="IPR022269">
    <property type="entry name" value="SO_2930-like_C"/>
</dbReference>
<dbReference type="OrthoDB" id="338827at2"/>